<sequence length="359" mass="40652">MAASGASPSHHKQLDHDPPTRRMRSSSFSSPTPSRLRVRAASPSAWDLENFSKEYELRDGVPRLNKCPRYGSRVILYNLERDDERQYNGEAGVIIGKKRSYWIVKLDIMPHGASIQVSPDNVKHELGFKHAESSTPIVPRTGDVSVPGFIHPSSRRRFSKSEDDEVLLHDLSPRTKKLLAPGNRVQLKELVNKPELNWRIGTIVEVEDGIGDNHKCVVALDDGNMIKVKSKNLIPKSHMLVDKEIQSAEKLRHELNACTAHIAELEDKLKNSRVYYETYESQRASIRRTRRINNGLDPDEREPAERTNRVKSNPSSSAAHDDEDSTTGIKDPVVLRKSRSRHTVMSECKESENVFQAKK</sequence>
<dbReference type="Proteomes" id="UP000011087">
    <property type="component" value="Unassembled WGS sequence"/>
</dbReference>
<dbReference type="HOGENOM" id="CLU_772624_0_0_1"/>
<reference evidence="5" key="2">
    <citation type="submission" date="2012-11" db="EMBL/GenBank/DDBJ databases">
        <authorList>
            <person name="Kuo A."/>
            <person name="Curtis B.A."/>
            <person name="Tanifuji G."/>
            <person name="Burki F."/>
            <person name="Gruber A."/>
            <person name="Irimia M."/>
            <person name="Maruyama S."/>
            <person name="Arias M.C."/>
            <person name="Ball S.G."/>
            <person name="Gile G.H."/>
            <person name="Hirakawa Y."/>
            <person name="Hopkins J.F."/>
            <person name="Rensing S.A."/>
            <person name="Schmutz J."/>
            <person name="Symeonidi A."/>
            <person name="Elias M."/>
            <person name="Eveleigh R.J."/>
            <person name="Herman E.K."/>
            <person name="Klute M.J."/>
            <person name="Nakayama T."/>
            <person name="Obornik M."/>
            <person name="Reyes-Prieto A."/>
            <person name="Armbrust E.V."/>
            <person name="Aves S.J."/>
            <person name="Beiko R.G."/>
            <person name="Coutinho P."/>
            <person name="Dacks J.B."/>
            <person name="Durnford D.G."/>
            <person name="Fast N.M."/>
            <person name="Green B.R."/>
            <person name="Grisdale C."/>
            <person name="Hempe F."/>
            <person name="Henrissat B."/>
            <person name="Hoppner M.P."/>
            <person name="Ishida K.-I."/>
            <person name="Kim E."/>
            <person name="Koreny L."/>
            <person name="Kroth P.G."/>
            <person name="Liu Y."/>
            <person name="Malik S.-B."/>
            <person name="Maier U.G."/>
            <person name="McRose D."/>
            <person name="Mock T."/>
            <person name="Neilson J.A."/>
            <person name="Onodera N.T."/>
            <person name="Poole A.M."/>
            <person name="Pritham E.J."/>
            <person name="Richards T.A."/>
            <person name="Rocap G."/>
            <person name="Roy S.W."/>
            <person name="Sarai C."/>
            <person name="Schaack S."/>
            <person name="Shirato S."/>
            <person name="Slamovits C.H."/>
            <person name="Spencer D.F."/>
            <person name="Suzuki S."/>
            <person name="Worden A.Z."/>
            <person name="Zauner S."/>
            <person name="Barry K."/>
            <person name="Bell C."/>
            <person name="Bharti A.K."/>
            <person name="Crow J.A."/>
            <person name="Grimwood J."/>
            <person name="Kramer R."/>
            <person name="Lindquist E."/>
            <person name="Lucas S."/>
            <person name="Salamov A."/>
            <person name="McFadden G.I."/>
            <person name="Lane C.E."/>
            <person name="Keeling P.J."/>
            <person name="Gray M.W."/>
            <person name="Grigoriev I.V."/>
            <person name="Archibald J.M."/>
        </authorList>
    </citation>
    <scope>NUCLEOTIDE SEQUENCE</scope>
    <source>
        <strain evidence="5">CCMP2712</strain>
    </source>
</reference>
<proteinExistence type="predicted"/>
<organism evidence="3">
    <name type="scientific">Guillardia theta (strain CCMP2712)</name>
    <name type="common">Cryptophyte</name>
    <dbReference type="NCBI Taxonomy" id="905079"/>
    <lineage>
        <taxon>Eukaryota</taxon>
        <taxon>Cryptophyceae</taxon>
        <taxon>Pyrenomonadales</taxon>
        <taxon>Geminigeraceae</taxon>
        <taxon>Guillardia</taxon>
    </lineage>
</organism>
<feature type="coiled-coil region" evidence="1">
    <location>
        <begin position="248"/>
        <end position="282"/>
    </location>
</feature>
<dbReference type="EnsemblProtists" id="EKX50356">
    <property type="protein sequence ID" value="EKX50356"/>
    <property type="gene ID" value="GUITHDRAFT_104167"/>
</dbReference>
<keyword evidence="1" id="KW-0175">Coiled coil</keyword>
<keyword evidence="5" id="KW-1185">Reference proteome</keyword>
<accession>L1JP52</accession>
<dbReference type="GeneID" id="17306917"/>
<dbReference type="EMBL" id="JH992979">
    <property type="protein sequence ID" value="EKX50356.1"/>
    <property type="molecule type" value="Genomic_DNA"/>
</dbReference>
<dbReference type="AlphaFoldDB" id="L1JP52"/>
<gene>
    <name evidence="3" type="ORF">GUITHDRAFT_104167</name>
</gene>
<evidence type="ECO:0000313" key="3">
    <source>
        <dbReference type="EMBL" id="EKX50356.1"/>
    </source>
</evidence>
<feature type="region of interest" description="Disordered" evidence="2">
    <location>
        <begin position="288"/>
        <end position="359"/>
    </location>
</feature>
<reference evidence="3 5" key="1">
    <citation type="journal article" date="2012" name="Nature">
        <title>Algal genomes reveal evolutionary mosaicism and the fate of nucleomorphs.</title>
        <authorList>
            <consortium name="DOE Joint Genome Institute"/>
            <person name="Curtis B.A."/>
            <person name="Tanifuji G."/>
            <person name="Burki F."/>
            <person name="Gruber A."/>
            <person name="Irimia M."/>
            <person name="Maruyama S."/>
            <person name="Arias M.C."/>
            <person name="Ball S.G."/>
            <person name="Gile G.H."/>
            <person name="Hirakawa Y."/>
            <person name="Hopkins J.F."/>
            <person name="Kuo A."/>
            <person name="Rensing S.A."/>
            <person name="Schmutz J."/>
            <person name="Symeonidi A."/>
            <person name="Elias M."/>
            <person name="Eveleigh R.J."/>
            <person name="Herman E.K."/>
            <person name="Klute M.J."/>
            <person name="Nakayama T."/>
            <person name="Obornik M."/>
            <person name="Reyes-Prieto A."/>
            <person name="Armbrust E.V."/>
            <person name="Aves S.J."/>
            <person name="Beiko R.G."/>
            <person name="Coutinho P."/>
            <person name="Dacks J.B."/>
            <person name="Durnford D.G."/>
            <person name="Fast N.M."/>
            <person name="Green B.R."/>
            <person name="Grisdale C.J."/>
            <person name="Hempel F."/>
            <person name="Henrissat B."/>
            <person name="Hoppner M.P."/>
            <person name="Ishida K."/>
            <person name="Kim E."/>
            <person name="Koreny L."/>
            <person name="Kroth P.G."/>
            <person name="Liu Y."/>
            <person name="Malik S.B."/>
            <person name="Maier U.G."/>
            <person name="McRose D."/>
            <person name="Mock T."/>
            <person name="Neilson J.A."/>
            <person name="Onodera N.T."/>
            <person name="Poole A.M."/>
            <person name="Pritham E.J."/>
            <person name="Richards T.A."/>
            <person name="Rocap G."/>
            <person name="Roy S.W."/>
            <person name="Sarai C."/>
            <person name="Schaack S."/>
            <person name="Shirato S."/>
            <person name="Slamovits C.H."/>
            <person name="Spencer D.F."/>
            <person name="Suzuki S."/>
            <person name="Worden A.Z."/>
            <person name="Zauner S."/>
            <person name="Barry K."/>
            <person name="Bell C."/>
            <person name="Bharti A.K."/>
            <person name="Crow J.A."/>
            <person name="Grimwood J."/>
            <person name="Kramer R."/>
            <person name="Lindquist E."/>
            <person name="Lucas S."/>
            <person name="Salamov A."/>
            <person name="McFadden G.I."/>
            <person name="Lane C.E."/>
            <person name="Keeling P.J."/>
            <person name="Gray M.W."/>
            <person name="Grigoriev I.V."/>
            <person name="Archibald J.M."/>
        </authorList>
    </citation>
    <scope>NUCLEOTIDE SEQUENCE</scope>
    <source>
        <strain evidence="3 5">CCMP2712</strain>
    </source>
</reference>
<dbReference type="RefSeq" id="XP_005837336.1">
    <property type="nucleotide sequence ID" value="XM_005837279.1"/>
</dbReference>
<reference evidence="4" key="3">
    <citation type="submission" date="2016-03" db="UniProtKB">
        <authorList>
            <consortium name="EnsemblProtists"/>
        </authorList>
    </citation>
    <scope>IDENTIFICATION</scope>
</reference>
<evidence type="ECO:0000256" key="2">
    <source>
        <dbReference type="SAM" id="MobiDB-lite"/>
    </source>
</evidence>
<protein>
    <submittedName>
        <fullName evidence="3 4">Uncharacterized protein</fullName>
    </submittedName>
</protein>
<evidence type="ECO:0000313" key="4">
    <source>
        <dbReference type="EnsemblProtists" id="EKX50356"/>
    </source>
</evidence>
<feature type="region of interest" description="Disordered" evidence="2">
    <location>
        <begin position="1"/>
        <end position="36"/>
    </location>
</feature>
<evidence type="ECO:0000256" key="1">
    <source>
        <dbReference type="SAM" id="Coils"/>
    </source>
</evidence>
<feature type="compositionally biased region" description="Low complexity" evidence="2">
    <location>
        <begin position="25"/>
        <end position="35"/>
    </location>
</feature>
<dbReference type="PaxDb" id="55529-EKX50356"/>
<dbReference type="KEGG" id="gtt:GUITHDRAFT_104167"/>
<evidence type="ECO:0000313" key="5">
    <source>
        <dbReference type="Proteomes" id="UP000011087"/>
    </source>
</evidence>
<name>L1JP52_GUITC</name>